<dbReference type="Proteomes" id="UP001597118">
    <property type="component" value="Unassembled WGS sequence"/>
</dbReference>
<name>A0ABW4I7Q6_9SPHI</name>
<dbReference type="PANTHER" id="PTHR22600:SF57">
    <property type="entry name" value="BETA-N-ACETYLHEXOSAMINIDASE"/>
    <property type="match status" value="1"/>
</dbReference>
<dbReference type="SUPFAM" id="SSF51445">
    <property type="entry name" value="(Trans)glycosidases"/>
    <property type="match status" value="1"/>
</dbReference>
<evidence type="ECO:0000313" key="9">
    <source>
        <dbReference type="Proteomes" id="UP001597118"/>
    </source>
</evidence>
<dbReference type="EC" id="3.2.1.52" evidence="3"/>
<comment type="caution">
    <text evidence="8">The sequence shown here is derived from an EMBL/GenBank/DDBJ whole genome shotgun (WGS) entry which is preliminary data.</text>
</comment>
<reference evidence="9" key="1">
    <citation type="journal article" date="2019" name="Int. J. Syst. Evol. Microbiol.">
        <title>The Global Catalogue of Microorganisms (GCM) 10K type strain sequencing project: providing services to taxonomists for standard genome sequencing and annotation.</title>
        <authorList>
            <consortium name="The Broad Institute Genomics Platform"/>
            <consortium name="The Broad Institute Genome Sequencing Center for Infectious Disease"/>
            <person name="Wu L."/>
            <person name="Ma J."/>
        </authorList>
    </citation>
    <scope>NUCLEOTIDE SEQUENCE [LARGE SCALE GENOMIC DNA]</scope>
    <source>
        <strain evidence="9">CCUG 53762</strain>
    </source>
</reference>
<evidence type="ECO:0000313" key="8">
    <source>
        <dbReference type="EMBL" id="MFD1628349.1"/>
    </source>
</evidence>
<dbReference type="Gene3D" id="3.20.20.80">
    <property type="entry name" value="Glycosidases"/>
    <property type="match status" value="1"/>
</dbReference>
<dbReference type="Pfam" id="PF00728">
    <property type="entry name" value="Glyco_hydro_20"/>
    <property type="match status" value="1"/>
</dbReference>
<evidence type="ECO:0000256" key="5">
    <source>
        <dbReference type="ARBA" id="ARBA00023295"/>
    </source>
</evidence>
<dbReference type="Gene3D" id="3.30.379.10">
    <property type="entry name" value="Chitobiase/beta-hexosaminidase domain 2-like"/>
    <property type="match status" value="1"/>
</dbReference>
<dbReference type="RefSeq" id="WP_379660736.1">
    <property type="nucleotide sequence ID" value="NZ_JBHUDG010000001.1"/>
</dbReference>
<keyword evidence="5" id="KW-0326">Glycosidase</keyword>
<dbReference type="InterPro" id="IPR017853">
    <property type="entry name" value="GH"/>
</dbReference>
<dbReference type="Pfam" id="PF02838">
    <property type="entry name" value="Glyco_hydro_20b"/>
    <property type="match status" value="1"/>
</dbReference>
<dbReference type="InterPro" id="IPR029018">
    <property type="entry name" value="Hex-like_dom2"/>
</dbReference>
<organism evidence="8 9">
    <name type="scientific">Pseudopedobacter beijingensis</name>
    <dbReference type="NCBI Taxonomy" id="1207056"/>
    <lineage>
        <taxon>Bacteria</taxon>
        <taxon>Pseudomonadati</taxon>
        <taxon>Bacteroidota</taxon>
        <taxon>Sphingobacteriia</taxon>
        <taxon>Sphingobacteriales</taxon>
        <taxon>Sphingobacteriaceae</taxon>
        <taxon>Pseudopedobacter</taxon>
    </lineage>
</organism>
<dbReference type="PANTHER" id="PTHR22600">
    <property type="entry name" value="BETA-HEXOSAMINIDASE"/>
    <property type="match status" value="1"/>
</dbReference>
<evidence type="ECO:0000256" key="3">
    <source>
        <dbReference type="ARBA" id="ARBA00012663"/>
    </source>
</evidence>
<evidence type="ECO:0000256" key="2">
    <source>
        <dbReference type="ARBA" id="ARBA00006285"/>
    </source>
</evidence>
<dbReference type="SUPFAM" id="SSF55545">
    <property type="entry name" value="beta-N-acetylhexosaminidase-like domain"/>
    <property type="match status" value="1"/>
</dbReference>
<feature type="domain" description="Glycoside hydrolase family 20 catalytic" evidence="6">
    <location>
        <begin position="158"/>
        <end position="502"/>
    </location>
</feature>
<comment type="catalytic activity">
    <reaction evidence="1">
        <text>Hydrolysis of terminal non-reducing N-acetyl-D-hexosamine residues in N-acetyl-beta-D-hexosaminides.</text>
        <dbReference type="EC" id="3.2.1.52"/>
    </reaction>
</comment>
<dbReference type="PRINTS" id="PR00738">
    <property type="entry name" value="GLHYDRLASE20"/>
</dbReference>
<dbReference type="InterPro" id="IPR026876">
    <property type="entry name" value="Fn3_assoc_repeat"/>
</dbReference>
<protein>
    <recommendedName>
        <fullName evidence="3">beta-N-acetylhexosaminidase</fullName>
        <ecNumber evidence="3">3.2.1.52</ecNumber>
    </recommendedName>
</protein>
<evidence type="ECO:0000256" key="4">
    <source>
        <dbReference type="ARBA" id="ARBA00022801"/>
    </source>
</evidence>
<dbReference type="CDD" id="cd06563">
    <property type="entry name" value="GH20_chitobiase-like"/>
    <property type="match status" value="1"/>
</dbReference>
<accession>A0ABW4I7Q6</accession>
<dbReference type="Pfam" id="PF13287">
    <property type="entry name" value="Fn3_assoc"/>
    <property type="match status" value="1"/>
</dbReference>
<gene>
    <name evidence="8" type="ORF">ACFSAH_00590</name>
</gene>
<comment type="similarity">
    <text evidence="2">Belongs to the glycosyl hydrolase 20 family.</text>
</comment>
<evidence type="ECO:0000259" key="7">
    <source>
        <dbReference type="Pfam" id="PF02838"/>
    </source>
</evidence>
<keyword evidence="9" id="KW-1185">Reference proteome</keyword>
<sequence>MRIVTAVFVLLVFLTKNGVCNVDTLNTIIPKPLHYTSLTGNFEINQQTIIYVEPGKEDLKQIGEQLSDKIFTLIGLKLQVIQKNVNAKNNYISLTTKNAVDSLGNEGYKLISGQQGVVISGKNVHGVFYGMQSLVQLIGNSRVKAKIASVEIYDKPQFVWRGLMLDVGRYFYSVEFIKKTIDNMARYKMNTFHWHLTEDQGWRIEIKKYPELTTKGAWRSETQMYRSPRGIDKNPHGGFYTQEQVKEVVKYAQSKFITVVPEIEMPGHSLAALSVFPELSCTGGPFEIPGQWRVEKDVYCAGNEKTFKFLEDVLTEVVALFPGNIIHIGGDECPKDRWKACPKCQARIKKEGLKDEHELQSYFIKRIEQFLLTKNKNIIGWDEILEGGLAPNAMVMSWRGTKGGIEAARQKHDVVMSPSEFMYLDFYQGEPHLEPYSYSSRILPIQKVYSYEPIPDELNASERKYIKGVQSNVWTEHIHSEDAVQYMMYPRVAAVAEVAWTSPRLKNWEDFSSRVEYEFANYEKSGTNYAKSIYNVWCEAKIDSTSATAKISLKTYGYKTEIRYTLDGTEPTVSSKKYIEPFDIKLPQNIKAATFKNGKRISKVNMRTFAIISSK</sequence>
<dbReference type="InterPro" id="IPR015882">
    <property type="entry name" value="HEX_bac_N"/>
</dbReference>
<dbReference type="PIRSF" id="PIRSF001093">
    <property type="entry name" value="B-hxosamndse_ab_euk"/>
    <property type="match status" value="1"/>
</dbReference>
<dbReference type="InterPro" id="IPR025705">
    <property type="entry name" value="Beta_hexosaminidase_sua/sub"/>
</dbReference>
<keyword evidence="4" id="KW-0378">Hydrolase</keyword>
<evidence type="ECO:0000256" key="1">
    <source>
        <dbReference type="ARBA" id="ARBA00001231"/>
    </source>
</evidence>
<dbReference type="InterPro" id="IPR015883">
    <property type="entry name" value="Glyco_hydro_20_cat"/>
</dbReference>
<evidence type="ECO:0000259" key="6">
    <source>
        <dbReference type="Pfam" id="PF00728"/>
    </source>
</evidence>
<feature type="domain" description="Beta-hexosaminidase bacterial type N-terminal" evidence="7">
    <location>
        <begin position="27"/>
        <end position="154"/>
    </location>
</feature>
<dbReference type="EMBL" id="JBHUDG010000001">
    <property type="protein sequence ID" value="MFD1628349.1"/>
    <property type="molecule type" value="Genomic_DNA"/>
</dbReference>
<proteinExistence type="inferred from homology"/>